<comment type="subcellular location">
    <subcellularLocation>
        <location evidence="6">Cell membrane</location>
        <topology evidence="6">Multi-pass membrane protein</topology>
    </subcellularLocation>
    <subcellularLocation>
        <location evidence="1">Membrane</location>
        <topology evidence="1">Multi-pass membrane protein</topology>
    </subcellularLocation>
</comment>
<dbReference type="EMBL" id="BJYK01000006">
    <property type="protein sequence ID" value="GEN80293.1"/>
    <property type="molecule type" value="Genomic_DNA"/>
</dbReference>
<dbReference type="PANTHER" id="PTHR43701:SF2">
    <property type="entry name" value="MEMBRANE TRANSPORTER PROTEIN YJNA-RELATED"/>
    <property type="match status" value="1"/>
</dbReference>
<dbReference type="AlphaFoldDB" id="A0A511YYL1"/>
<sequence>MDTGTIIVVAVGLLALSVASGMLGLGVAFAAVPFLGFFMGDLVHEVQPLSLFLNGVTAIFAAVGFAKSGLVAWRPALMLTAVTAVGAPLGSWLAQGTSQAWLWGLYLVAVAYLAFRMFQKGGGPREGAAQHPRLGLALILAVPISVVAGLLGVGPGFLLMPVLILAGYEPKLAAGINAVAVTMPSFTALIPHVDTAEVDLRVATVLVVVGAAGSFLGARLTSRFVSGPTLKRVFGILIVVMTAVKIVTMAVG</sequence>
<evidence type="ECO:0000313" key="8">
    <source>
        <dbReference type="Proteomes" id="UP000321484"/>
    </source>
</evidence>
<dbReference type="Pfam" id="PF01925">
    <property type="entry name" value="TauE"/>
    <property type="match status" value="1"/>
</dbReference>
<evidence type="ECO:0000256" key="3">
    <source>
        <dbReference type="ARBA" id="ARBA00022692"/>
    </source>
</evidence>
<keyword evidence="3 7" id="KW-0812">Transmembrane</keyword>
<evidence type="ECO:0000256" key="2">
    <source>
        <dbReference type="ARBA" id="ARBA00009142"/>
    </source>
</evidence>
<dbReference type="Proteomes" id="UP000321484">
    <property type="component" value="Unassembled WGS sequence"/>
</dbReference>
<evidence type="ECO:0000256" key="5">
    <source>
        <dbReference type="ARBA" id="ARBA00023136"/>
    </source>
</evidence>
<keyword evidence="4" id="KW-1133">Transmembrane helix</keyword>
<dbReference type="InterPro" id="IPR002781">
    <property type="entry name" value="TM_pro_TauE-like"/>
</dbReference>
<name>A0A511YYL1_9CELL</name>
<keyword evidence="8" id="KW-1185">Reference proteome</keyword>
<evidence type="ECO:0000256" key="1">
    <source>
        <dbReference type="ARBA" id="ARBA00004141"/>
    </source>
</evidence>
<keyword evidence="6" id="KW-1003">Cell membrane</keyword>
<proteinExistence type="inferred from homology"/>
<evidence type="ECO:0000313" key="7">
    <source>
        <dbReference type="EMBL" id="GEN80293.1"/>
    </source>
</evidence>
<dbReference type="RefSeq" id="WP_222594385.1">
    <property type="nucleotide sequence ID" value="NZ_BJYK01000006.1"/>
</dbReference>
<comment type="caution">
    <text evidence="7">The sequence shown here is derived from an EMBL/GenBank/DDBJ whole genome shotgun (WGS) entry which is preliminary data.</text>
</comment>
<protein>
    <recommendedName>
        <fullName evidence="6">Probable membrane transporter protein</fullName>
    </recommendedName>
</protein>
<evidence type="ECO:0000256" key="4">
    <source>
        <dbReference type="ARBA" id="ARBA00022989"/>
    </source>
</evidence>
<reference evidence="7 8" key="1">
    <citation type="submission" date="2019-07" db="EMBL/GenBank/DDBJ databases">
        <title>Whole genome shotgun sequence of Actinotalea fermentans NBRC 105374.</title>
        <authorList>
            <person name="Hosoyama A."/>
            <person name="Uohara A."/>
            <person name="Ohji S."/>
            <person name="Ichikawa N."/>
        </authorList>
    </citation>
    <scope>NUCLEOTIDE SEQUENCE [LARGE SCALE GENOMIC DNA]</scope>
    <source>
        <strain evidence="7 8">NBRC 105374</strain>
    </source>
</reference>
<accession>A0A511YYL1</accession>
<dbReference type="PANTHER" id="PTHR43701">
    <property type="entry name" value="MEMBRANE TRANSPORTER PROTEIN MJ0441-RELATED"/>
    <property type="match status" value="1"/>
</dbReference>
<organism evidence="7 8">
    <name type="scientific">Actinotalea fermentans</name>
    <dbReference type="NCBI Taxonomy" id="43671"/>
    <lineage>
        <taxon>Bacteria</taxon>
        <taxon>Bacillati</taxon>
        <taxon>Actinomycetota</taxon>
        <taxon>Actinomycetes</taxon>
        <taxon>Micrococcales</taxon>
        <taxon>Cellulomonadaceae</taxon>
        <taxon>Actinotalea</taxon>
    </lineage>
</organism>
<dbReference type="GO" id="GO:0005886">
    <property type="term" value="C:plasma membrane"/>
    <property type="evidence" value="ECO:0007669"/>
    <property type="project" value="UniProtKB-SubCell"/>
</dbReference>
<dbReference type="InterPro" id="IPR051598">
    <property type="entry name" value="TSUP/Inactive_protease-like"/>
</dbReference>
<keyword evidence="5" id="KW-0472">Membrane</keyword>
<gene>
    <name evidence="7" type="ORF">AFE02nite_20270</name>
</gene>
<comment type="similarity">
    <text evidence="2 6">Belongs to the 4-toluene sulfonate uptake permease (TSUP) (TC 2.A.102) family.</text>
</comment>
<evidence type="ECO:0000256" key="6">
    <source>
        <dbReference type="RuleBase" id="RU363041"/>
    </source>
</evidence>